<reference evidence="3" key="2">
    <citation type="journal article" date="2021" name="PeerJ">
        <title>Extensive microbial diversity within the chicken gut microbiome revealed by metagenomics and culture.</title>
        <authorList>
            <person name="Gilroy R."/>
            <person name="Ravi A."/>
            <person name="Getino M."/>
            <person name="Pursley I."/>
            <person name="Horton D.L."/>
            <person name="Alikhan N.F."/>
            <person name="Baker D."/>
            <person name="Gharbi K."/>
            <person name="Hall N."/>
            <person name="Watson M."/>
            <person name="Adriaenssens E.M."/>
            <person name="Foster-Nyarko E."/>
            <person name="Jarju S."/>
            <person name="Secka A."/>
            <person name="Antonio M."/>
            <person name="Oren A."/>
            <person name="Chaudhuri R.R."/>
            <person name="La Ragione R."/>
            <person name="Hildebrand F."/>
            <person name="Pallen M.J."/>
        </authorList>
    </citation>
    <scope>NUCLEOTIDE SEQUENCE</scope>
    <source>
        <strain evidence="3">CHK188-20938</strain>
    </source>
</reference>
<feature type="domain" description="Cupin type-2" evidence="2">
    <location>
        <begin position="36"/>
        <end position="98"/>
    </location>
</feature>
<gene>
    <name evidence="3" type="ORF">IAB71_02420</name>
</gene>
<evidence type="ECO:0000259" key="2">
    <source>
        <dbReference type="Pfam" id="PF07883"/>
    </source>
</evidence>
<keyword evidence="1" id="KW-0238">DNA-binding</keyword>
<organism evidence="3 4">
    <name type="scientific">Candidatus Scatomonas pullistercoris</name>
    <dbReference type="NCBI Taxonomy" id="2840920"/>
    <lineage>
        <taxon>Bacteria</taxon>
        <taxon>Bacillati</taxon>
        <taxon>Bacillota</taxon>
        <taxon>Clostridia</taxon>
        <taxon>Lachnospirales</taxon>
        <taxon>Lachnospiraceae</taxon>
        <taxon>Lachnospiraceae incertae sedis</taxon>
        <taxon>Candidatus Scatomonas</taxon>
    </lineage>
</organism>
<comment type="caution">
    <text evidence="3">The sequence shown here is derived from an EMBL/GenBank/DDBJ whole genome shotgun (WGS) entry which is preliminary data.</text>
</comment>
<evidence type="ECO:0000313" key="4">
    <source>
        <dbReference type="Proteomes" id="UP000824169"/>
    </source>
</evidence>
<evidence type="ECO:0000256" key="1">
    <source>
        <dbReference type="ARBA" id="ARBA00023125"/>
    </source>
</evidence>
<evidence type="ECO:0000313" key="3">
    <source>
        <dbReference type="EMBL" id="HIV24635.1"/>
    </source>
</evidence>
<name>A0A9D1P2C6_9FIRM</name>
<dbReference type="AlphaFoldDB" id="A0A9D1P2C6"/>
<dbReference type="InterPro" id="IPR014710">
    <property type="entry name" value="RmlC-like_jellyroll"/>
</dbReference>
<protein>
    <submittedName>
        <fullName evidence="3">Cupin domain-containing protein</fullName>
    </submittedName>
</protein>
<dbReference type="Pfam" id="PF07883">
    <property type="entry name" value="Cupin_2"/>
    <property type="match status" value="1"/>
</dbReference>
<reference evidence="3" key="1">
    <citation type="submission" date="2020-10" db="EMBL/GenBank/DDBJ databases">
        <authorList>
            <person name="Gilroy R."/>
        </authorList>
    </citation>
    <scope>NUCLEOTIDE SEQUENCE</scope>
    <source>
        <strain evidence="3">CHK188-20938</strain>
    </source>
</reference>
<sequence length="248" mass="28354">MHRPPRTAAPAAPEKIHYNFSDYPVYIRRDHLSQYPNYSGTAHWHEDPEFILILSGHMVYNVNGRRIHLTEGSGILVNSCQFHHGFSADGSDCEFICIIVSPLLLSANEYFERTYIAPILKNEDFPWLLLSPETDWQQGMLDCLRDIFRESREKNHFLEIQQQLLRLWGLLYRHTAPAEPGTASGLAAPVIIPNCFGNISTVPPGITGEAAEPKNPLSAYKQHKFLLSIFISRDYNKIRIYFEGSVRI</sequence>
<dbReference type="GO" id="GO:0003677">
    <property type="term" value="F:DNA binding"/>
    <property type="evidence" value="ECO:0007669"/>
    <property type="project" value="UniProtKB-KW"/>
</dbReference>
<dbReference type="InterPro" id="IPR013096">
    <property type="entry name" value="Cupin_2"/>
</dbReference>
<dbReference type="EMBL" id="DVOO01000009">
    <property type="protein sequence ID" value="HIV24635.1"/>
    <property type="molecule type" value="Genomic_DNA"/>
</dbReference>
<dbReference type="InterPro" id="IPR037923">
    <property type="entry name" value="HTH-like"/>
</dbReference>
<dbReference type="Proteomes" id="UP000824169">
    <property type="component" value="Unassembled WGS sequence"/>
</dbReference>
<proteinExistence type="predicted"/>
<dbReference type="Gene3D" id="2.60.120.10">
    <property type="entry name" value="Jelly Rolls"/>
    <property type="match status" value="1"/>
</dbReference>
<dbReference type="SUPFAM" id="SSF51215">
    <property type="entry name" value="Regulatory protein AraC"/>
    <property type="match status" value="1"/>
</dbReference>
<accession>A0A9D1P2C6</accession>
<dbReference type="CDD" id="cd02208">
    <property type="entry name" value="cupin_RmlC-like"/>
    <property type="match status" value="1"/>
</dbReference>